<accession>A0A0F9FLW2</accession>
<name>A0A0F9FLW2_9ZZZZ</name>
<feature type="region of interest" description="Disordered" evidence="1">
    <location>
        <begin position="1"/>
        <end position="51"/>
    </location>
</feature>
<protein>
    <submittedName>
        <fullName evidence="2">Uncharacterized protein</fullName>
    </submittedName>
</protein>
<proteinExistence type="predicted"/>
<reference evidence="2" key="1">
    <citation type="journal article" date="2015" name="Nature">
        <title>Complex archaea that bridge the gap between prokaryotes and eukaryotes.</title>
        <authorList>
            <person name="Spang A."/>
            <person name="Saw J.H."/>
            <person name="Jorgensen S.L."/>
            <person name="Zaremba-Niedzwiedzka K."/>
            <person name="Martijn J."/>
            <person name="Lind A.E."/>
            <person name="van Eijk R."/>
            <person name="Schleper C."/>
            <person name="Guy L."/>
            <person name="Ettema T.J."/>
        </authorList>
    </citation>
    <scope>NUCLEOTIDE SEQUENCE</scope>
</reference>
<comment type="caution">
    <text evidence="2">The sequence shown here is derived from an EMBL/GenBank/DDBJ whole genome shotgun (WGS) entry which is preliminary data.</text>
</comment>
<evidence type="ECO:0000256" key="1">
    <source>
        <dbReference type="SAM" id="MobiDB-lite"/>
    </source>
</evidence>
<organism evidence="2">
    <name type="scientific">marine sediment metagenome</name>
    <dbReference type="NCBI Taxonomy" id="412755"/>
    <lineage>
        <taxon>unclassified sequences</taxon>
        <taxon>metagenomes</taxon>
        <taxon>ecological metagenomes</taxon>
    </lineage>
</organism>
<sequence length="51" mass="5563">MGTLPVSPSIEESVNPGVPHKQTSPHRAPINIPDRSSHDTDSAPRVLPKRR</sequence>
<dbReference type="EMBL" id="LAZR01020853">
    <property type="protein sequence ID" value="KKL87369.1"/>
    <property type="molecule type" value="Genomic_DNA"/>
</dbReference>
<gene>
    <name evidence="2" type="ORF">LCGC14_1935440</name>
</gene>
<dbReference type="AlphaFoldDB" id="A0A0F9FLW2"/>
<evidence type="ECO:0000313" key="2">
    <source>
        <dbReference type="EMBL" id="KKL87369.1"/>
    </source>
</evidence>